<evidence type="ECO:0000313" key="6">
    <source>
        <dbReference type="EMBL" id="NID04842.1"/>
    </source>
</evidence>
<feature type="active site" evidence="4">
    <location>
        <position position="135"/>
    </location>
</feature>
<dbReference type="PROSITE" id="PS50122">
    <property type="entry name" value="CHEB"/>
    <property type="match status" value="1"/>
</dbReference>
<evidence type="ECO:0000259" key="5">
    <source>
        <dbReference type="PROSITE" id="PS50122"/>
    </source>
</evidence>
<reference evidence="6 7" key="1">
    <citation type="journal article" date="2011" name="Curr. Microbiol.">
        <title>Luteibacter jiangsuensis sp. nov.: a methamidophos-degrading bacterium isolated from a methamidophos-manufacturing factory.</title>
        <authorList>
            <person name="Wang L."/>
            <person name="Wang G.L."/>
            <person name="Li S.P."/>
            <person name="Jiang J.D."/>
        </authorList>
    </citation>
    <scope>NUCLEOTIDE SEQUENCE [LARGE SCALE GENOMIC DNA]</scope>
    <source>
        <strain evidence="6 7">CGMCC 1.10133</strain>
    </source>
</reference>
<dbReference type="InterPro" id="IPR000673">
    <property type="entry name" value="Sig_transdc_resp-reg_Me-estase"/>
</dbReference>
<comment type="catalytic activity">
    <reaction evidence="3">
        <text>[protein]-L-glutamate 5-O-methyl ester + H2O = L-glutamyl-[protein] + methanol + H(+)</text>
        <dbReference type="Rhea" id="RHEA:23236"/>
        <dbReference type="Rhea" id="RHEA-COMP:10208"/>
        <dbReference type="Rhea" id="RHEA-COMP:10311"/>
        <dbReference type="ChEBI" id="CHEBI:15377"/>
        <dbReference type="ChEBI" id="CHEBI:15378"/>
        <dbReference type="ChEBI" id="CHEBI:17790"/>
        <dbReference type="ChEBI" id="CHEBI:29973"/>
        <dbReference type="ChEBI" id="CHEBI:82795"/>
        <dbReference type="EC" id="3.1.1.61"/>
    </reaction>
</comment>
<sequence>MAWPSPLEALVIGASAGGVAALQTMLGSLPGSFQAPVFVVLHVPKDRPSGIPELLGGYCALPVLEADDKQPVRPGHVYFAPPDYHLLVESRDALALSMDEPVLFSRPSIDVLFESAAAVYDRGLLAILLTGASSDGSEGVAAVRAAGGKAWIQCPVEAAAPAMPNAALAHAGADAVLRLGEMCERLKGSPA</sequence>
<accession>A0ABX0Q5C8</accession>
<feature type="active site" evidence="4">
    <location>
        <position position="15"/>
    </location>
</feature>
<dbReference type="SUPFAM" id="SSF52738">
    <property type="entry name" value="Methylesterase CheB, C-terminal domain"/>
    <property type="match status" value="1"/>
</dbReference>
<keyword evidence="4" id="KW-0145">Chemotaxis</keyword>
<dbReference type="Pfam" id="PF01339">
    <property type="entry name" value="CheB_methylest"/>
    <property type="match status" value="1"/>
</dbReference>
<gene>
    <name evidence="6" type="ORF">HBF26_08080</name>
</gene>
<proteinExistence type="predicted"/>
<organism evidence="6 7">
    <name type="scientific">Luteibacter jiangsuensis</name>
    <dbReference type="NCBI Taxonomy" id="637577"/>
    <lineage>
        <taxon>Bacteria</taxon>
        <taxon>Pseudomonadati</taxon>
        <taxon>Pseudomonadota</taxon>
        <taxon>Gammaproteobacteria</taxon>
        <taxon>Lysobacterales</taxon>
        <taxon>Rhodanobacteraceae</taxon>
        <taxon>Luteibacter</taxon>
    </lineage>
</organism>
<evidence type="ECO:0000313" key="7">
    <source>
        <dbReference type="Proteomes" id="UP001429601"/>
    </source>
</evidence>
<evidence type="ECO:0000256" key="1">
    <source>
        <dbReference type="ARBA" id="ARBA00022801"/>
    </source>
</evidence>
<comment type="caution">
    <text evidence="6">The sequence shown here is derived from an EMBL/GenBank/DDBJ whole genome shotgun (WGS) entry which is preliminary data.</text>
</comment>
<dbReference type="PANTHER" id="PTHR42872:SF6">
    <property type="entry name" value="PROTEIN-GLUTAMATE METHYLESTERASE_PROTEIN-GLUTAMINE GLUTAMINASE"/>
    <property type="match status" value="1"/>
</dbReference>
<dbReference type="EMBL" id="JAAQQR010000003">
    <property type="protein sequence ID" value="NID04842.1"/>
    <property type="molecule type" value="Genomic_DNA"/>
</dbReference>
<dbReference type="RefSeq" id="WP_167124869.1">
    <property type="nucleotide sequence ID" value="NZ_JAAQQR010000003.1"/>
</dbReference>
<dbReference type="Proteomes" id="UP001429601">
    <property type="component" value="Unassembled WGS sequence"/>
</dbReference>
<keyword evidence="7" id="KW-1185">Reference proteome</keyword>
<evidence type="ECO:0000256" key="2">
    <source>
        <dbReference type="ARBA" id="ARBA00039140"/>
    </source>
</evidence>
<evidence type="ECO:0000256" key="3">
    <source>
        <dbReference type="ARBA" id="ARBA00048267"/>
    </source>
</evidence>
<dbReference type="PANTHER" id="PTHR42872">
    <property type="entry name" value="PROTEIN-GLUTAMATE METHYLESTERASE/PROTEIN-GLUTAMINE GLUTAMINASE"/>
    <property type="match status" value="1"/>
</dbReference>
<evidence type="ECO:0000256" key="4">
    <source>
        <dbReference type="PROSITE-ProRule" id="PRU00050"/>
    </source>
</evidence>
<dbReference type="Gene3D" id="3.40.50.180">
    <property type="entry name" value="Methylesterase CheB, C-terminal domain"/>
    <property type="match status" value="1"/>
</dbReference>
<dbReference type="EC" id="3.1.1.61" evidence="2"/>
<name>A0ABX0Q5C8_9GAMM</name>
<feature type="domain" description="CheB-type methylesterase" evidence="5">
    <location>
        <begin position="4"/>
        <end position="186"/>
    </location>
</feature>
<keyword evidence="1 4" id="KW-0378">Hydrolase</keyword>
<feature type="active site" evidence="4">
    <location>
        <position position="42"/>
    </location>
</feature>
<dbReference type="CDD" id="cd16433">
    <property type="entry name" value="CheB"/>
    <property type="match status" value="1"/>
</dbReference>
<protein>
    <recommendedName>
        <fullName evidence="2">protein-glutamate methylesterase</fullName>
        <ecNumber evidence="2">3.1.1.61</ecNumber>
    </recommendedName>
</protein>
<dbReference type="InterPro" id="IPR035909">
    <property type="entry name" value="CheB_C"/>
</dbReference>